<dbReference type="AlphaFoldDB" id="A0A1F7HKG6"/>
<dbReference type="Proteomes" id="UP000178098">
    <property type="component" value="Unassembled WGS sequence"/>
</dbReference>
<evidence type="ECO:0000256" key="1">
    <source>
        <dbReference type="SAM" id="Phobius"/>
    </source>
</evidence>
<proteinExistence type="predicted"/>
<feature type="transmembrane region" description="Helical" evidence="1">
    <location>
        <begin position="112"/>
        <end position="129"/>
    </location>
</feature>
<evidence type="ECO:0008006" key="4">
    <source>
        <dbReference type="Google" id="ProtNLM"/>
    </source>
</evidence>
<comment type="caution">
    <text evidence="2">The sequence shown here is derived from an EMBL/GenBank/DDBJ whole genome shotgun (WGS) entry which is preliminary data.</text>
</comment>
<name>A0A1F7HKG6_9BACT</name>
<feature type="transmembrane region" description="Helical" evidence="1">
    <location>
        <begin position="201"/>
        <end position="217"/>
    </location>
</feature>
<accession>A0A1F7HKG6</accession>
<gene>
    <name evidence="2" type="ORF">A3D08_02510</name>
</gene>
<evidence type="ECO:0000313" key="3">
    <source>
        <dbReference type="Proteomes" id="UP000178098"/>
    </source>
</evidence>
<dbReference type="Pfam" id="PF06182">
    <property type="entry name" value="ABC2_membrane_6"/>
    <property type="match status" value="1"/>
</dbReference>
<feature type="transmembrane region" description="Helical" evidence="1">
    <location>
        <begin position="229"/>
        <end position="247"/>
    </location>
</feature>
<feature type="transmembrane region" description="Helical" evidence="1">
    <location>
        <begin position="141"/>
        <end position="168"/>
    </location>
</feature>
<dbReference type="PANTHER" id="PTHR36832">
    <property type="entry name" value="SLR1174 PROTEIN-RELATED"/>
    <property type="match status" value="1"/>
</dbReference>
<evidence type="ECO:0000313" key="2">
    <source>
        <dbReference type="EMBL" id="OGK31681.1"/>
    </source>
</evidence>
<dbReference type="EMBL" id="MFZT01000011">
    <property type="protein sequence ID" value="OGK31681.1"/>
    <property type="molecule type" value="Genomic_DNA"/>
</dbReference>
<keyword evidence="1" id="KW-0812">Transmembrane</keyword>
<reference evidence="2 3" key="1">
    <citation type="journal article" date="2016" name="Nat. Commun.">
        <title>Thousands of microbial genomes shed light on interconnected biogeochemical processes in an aquifer system.</title>
        <authorList>
            <person name="Anantharaman K."/>
            <person name="Brown C.T."/>
            <person name="Hug L.A."/>
            <person name="Sharon I."/>
            <person name="Castelle C.J."/>
            <person name="Probst A.J."/>
            <person name="Thomas B.C."/>
            <person name="Singh A."/>
            <person name="Wilkins M.J."/>
            <person name="Karaoz U."/>
            <person name="Brodie E.L."/>
            <person name="Williams K.H."/>
            <person name="Hubbard S.S."/>
            <person name="Banfield J.F."/>
        </authorList>
    </citation>
    <scope>NUCLEOTIDE SEQUENCE [LARGE SCALE GENOMIC DNA]</scope>
</reference>
<feature type="transmembrane region" description="Helical" evidence="1">
    <location>
        <begin position="27"/>
        <end position="46"/>
    </location>
</feature>
<feature type="transmembrane region" description="Helical" evidence="1">
    <location>
        <begin position="174"/>
        <end position="194"/>
    </location>
</feature>
<keyword evidence="1" id="KW-1133">Transmembrane helix</keyword>
<dbReference type="InterPro" id="IPR010390">
    <property type="entry name" value="ABC-2_transporter-like"/>
</dbReference>
<sequence>METYRNIFSTTVAEYAVYRFNFLLWRFRNVITLLIKYYLWTAVYGSHSMLFGYSQTHMLTYIMLSTVISSFVLATRTADVAGEILQGKIIDYVLRPLDFFTYQITRDVADKLINISLQVIEIAIVIALVKPVLFVQTNPQALLLTFVFLVLGTIIAFFVNLLIAFLGFWTHEVWAPRFVFTMLVLVFSGSYFPLDIIPRNVYVLFFLTPFPYLYFIPTRAYLGMPPQDIAFTLLGAVGWSFLSFYLARKVWQKGLREFSFFGR</sequence>
<protein>
    <recommendedName>
        <fullName evidence="4">ABC-2 type transporter domain-containing protein</fullName>
    </recommendedName>
</protein>
<dbReference type="PANTHER" id="PTHR36832:SF1">
    <property type="entry name" value="SLR1174 PROTEIN"/>
    <property type="match status" value="1"/>
</dbReference>
<organism evidence="2 3">
    <name type="scientific">Candidatus Roizmanbacteria bacterium RIFCSPHIGHO2_02_FULL_43_11</name>
    <dbReference type="NCBI Taxonomy" id="1802043"/>
    <lineage>
        <taxon>Bacteria</taxon>
        <taxon>Candidatus Roizmaniibacteriota</taxon>
    </lineage>
</organism>
<keyword evidence="1" id="KW-0472">Membrane</keyword>